<dbReference type="Proteomes" id="UP001243420">
    <property type="component" value="Chromosome"/>
</dbReference>
<sequence>MPRDVIMPALGMAQDTGHIVAWHKKAGDAVAEGDVLFEVETDKATMEVEAASAGFLTDVTAGAGADVPVGDVIARISETAEGSGAPAPDATPGAAPDAENRADAGDDALPEGHHVIMPALGMAQDSGRLVGWHVAPGDAVAEGDLLFEVETDKATQEVEADRAGYVAALLAEAGEDVPTGQTIAILSDTPPANPVRRRAGAAPAPTAQAPHPAPAPAGKAAAPKPAPLQKPKAAAPKSVDGRILASPKLRRLALERGLDLARLAEAGLPQPYHVKDLGELERLSAEATAAAAPTAGAARRLTAEIDGTGFAELADWLAETGEVSETAALAGFAGAALGLPATVAVARPAGTMRFAVPTDRLGDVTETEDAPGLVLRDLRGTPLTGVALGPEAAPTVTLTRAGPRLALSFECSADQMTPDAAIAFLTGLSARLDEPLRHLL</sequence>
<keyword evidence="6" id="KW-1185">Reference proteome</keyword>
<dbReference type="EMBL" id="CP122537">
    <property type="protein sequence ID" value="WGH79617.1"/>
    <property type="molecule type" value="Genomic_DNA"/>
</dbReference>
<dbReference type="InterPro" id="IPR045257">
    <property type="entry name" value="E2/Pdx1"/>
</dbReference>
<evidence type="ECO:0000256" key="3">
    <source>
        <dbReference type="SAM" id="MobiDB-lite"/>
    </source>
</evidence>
<evidence type="ECO:0000313" key="5">
    <source>
        <dbReference type="EMBL" id="WGH79617.1"/>
    </source>
</evidence>
<evidence type="ECO:0000256" key="1">
    <source>
        <dbReference type="ARBA" id="ARBA00001938"/>
    </source>
</evidence>
<dbReference type="PROSITE" id="PS50968">
    <property type="entry name" value="BIOTINYL_LIPOYL"/>
    <property type="match status" value="2"/>
</dbReference>
<dbReference type="Pfam" id="PF00364">
    <property type="entry name" value="Biotin_lipoyl"/>
    <property type="match status" value="2"/>
</dbReference>
<evidence type="ECO:0000256" key="2">
    <source>
        <dbReference type="ARBA" id="ARBA00022823"/>
    </source>
</evidence>
<dbReference type="PANTHER" id="PTHR23151:SF90">
    <property type="entry name" value="DIHYDROLIPOYLLYSINE-RESIDUE ACETYLTRANSFERASE COMPONENT OF PYRUVATE DEHYDROGENASE COMPLEX, MITOCHONDRIAL-RELATED"/>
    <property type="match status" value="1"/>
</dbReference>
<protein>
    <submittedName>
        <fullName evidence="5">Pyruvate dehydrogenase</fullName>
    </submittedName>
</protein>
<dbReference type="PANTHER" id="PTHR23151">
    <property type="entry name" value="DIHYDROLIPOAMIDE ACETYL/SUCCINYL-TRANSFERASE-RELATED"/>
    <property type="match status" value="1"/>
</dbReference>
<keyword evidence="5" id="KW-0670">Pyruvate</keyword>
<dbReference type="InterPro" id="IPR000089">
    <property type="entry name" value="Biotin_lipoyl"/>
</dbReference>
<gene>
    <name evidence="5" type="ORF">P8627_04975</name>
</gene>
<dbReference type="CDD" id="cd06849">
    <property type="entry name" value="lipoyl_domain"/>
    <property type="match status" value="2"/>
</dbReference>
<evidence type="ECO:0000313" key="6">
    <source>
        <dbReference type="Proteomes" id="UP001243420"/>
    </source>
</evidence>
<feature type="compositionally biased region" description="Low complexity" evidence="3">
    <location>
        <begin position="84"/>
        <end position="97"/>
    </location>
</feature>
<comment type="cofactor">
    <cofactor evidence="1">
        <name>(R)-lipoate</name>
        <dbReference type="ChEBI" id="CHEBI:83088"/>
    </cofactor>
</comment>
<dbReference type="InterPro" id="IPR003016">
    <property type="entry name" value="2-oxoA_DH_lipoyl-BS"/>
</dbReference>
<reference evidence="5 6" key="1">
    <citation type="submission" date="2023-04" db="EMBL/GenBank/DDBJ databases">
        <title>Jannaschia ovalis sp. nov., a marine bacterium isolated from sea tidal flat.</title>
        <authorList>
            <person name="Kwon D.Y."/>
            <person name="Kim J.-J."/>
        </authorList>
    </citation>
    <scope>NUCLEOTIDE SEQUENCE [LARGE SCALE GENOMIC DNA]</scope>
    <source>
        <strain evidence="5 6">GRR-S6-38</strain>
    </source>
</reference>
<dbReference type="InterPro" id="IPR011053">
    <property type="entry name" value="Single_hybrid_motif"/>
</dbReference>
<feature type="compositionally biased region" description="Low complexity" evidence="3">
    <location>
        <begin position="200"/>
        <end position="237"/>
    </location>
</feature>
<feature type="region of interest" description="Disordered" evidence="3">
    <location>
        <begin position="79"/>
        <end position="106"/>
    </location>
</feature>
<name>A0ABY8LE77_9RHOB</name>
<dbReference type="RefSeq" id="WP_279966534.1">
    <property type="nucleotide sequence ID" value="NZ_CP122537.1"/>
</dbReference>
<feature type="region of interest" description="Disordered" evidence="3">
    <location>
        <begin position="185"/>
        <end position="240"/>
    </location>
</feature>
<feature type="domain" description="Lipoyl-binding" evidence="4">
    <location>
        <begin position="2"/>
        <end position="77"/>
    </location>
</feature>
<proteinExistence type="predicted"/>
<feature type="domain" description="Lipoyl-binding" evidence="4">
    <location>
        <begin position="112"/>
        <end position="187"/>
    </location>
</feature>
<dbReference type="SUPFAM" id="SSF51230">
    <property type="entry name" value="Single hybrid motif"/>
    <property type="match status" value="2"/>
</dbReference>
<dbReference type="Gene3D" id="2.40.50.100">
    <property type="match status" value="2"/>
</dbReference>
<accession>A0ABY8LE77</accession>
<keyword evidence="2" id="KW-0450">Lipoyl</keyword>
<dbReference type="PROSITE" id="PS00189">
    <property type="entry name" value="LIPOYL"/>
    <property type="match status" value="2"/>
</dbReference>
<evidence type="ECO:0000259" key="4">
    <source>
        <dbReference type="PROSITE" id="PS50968"/>
    </source>
</evidence>
<organism evidence="5 6">
    <name type="scientific">Jannaschia ovalis</name>
    <dbReference type="NCBI Taxonomy" id="3038773"/>
    <lineage>
        <taxon>Bacteria</taxon>
        <taxon>Pseudomonadati</taxon>
        <taxon>Pseudomonadota</taxon>
        <taxon>Alphaproteobacteria</taxon>
        <taxon>Rhodobacterales</taxon>
        <taxon>Roseobacteraceae</taxon>
        <taxon>Jannaschia</taxon>
    </lineage>
</organism>